<keyword evidence="2" id="KW-1133">Transmembrane helix</keyword>
<evidence type="ECO:0000256" key="1">
    <source>
        <dbReference type="SAM" id="MobiDB-lite"/>
    </source>
</evidence>
<keyword evidence="4" id="KW-1185">Reference proteome</keyword>
<dbReference type="Proteomes" id="UP001583193">
    <property type="component" value="Unassembled WGS sequence"/>
</dbReference>
<accession>A0ABR3X7Y4</accession>
<name>A0ABR3X7Y4_9EURO</name>
<feature type="transmembrane region" description="Helical" evidence="2">
    <location>
        <begin position="152"/>
        <end position="174"/>
    </location>
</feature>
<dbReference type="EMBL" id="JAVDPF010000026">
    <property type="protein sequence ID" value="KAL1871856.1"/>
    <property type="molecule type" value="Genomic_DNA"/>
</dbReference>
<sequence length="847" mass="93463">MGRQAYMNRLALGRSPYEAPDSSEIGPSPAAQARSSLISADGYVQQYDERGHPINPTSRTFGKELRRAKNDILSTMGIVVSGEDGTLSISKEKQKVNIIAAENDYGLVMATLDQVFMFLGSWWTTSLGGRIQTFRSYTHVPLMNIVRFERRAVGLFGVYFAGIPAWTTSFFLSICRNHLVEPLTVFLRNQAMSLSNNPLYKRIVQHIFSTFDNAARGTLLILFGQTYMFSLLQSLHLIPHHTFPALKLFIPFSDSSLIQFPSLPSDYSVHGIGRFGISVLTSPFFLIYIYVYLRPIVEARIYRLIRRRLPKPDRPDELSISVAVENDLIEWTVPTLGRRSDEEARRSNFTLFEEVKYELLTARNWILSWFDWRETKSSDEEVIVPPREETIESLRSRIGQLQSELDTTAVRGHAAPPRRTDPMQARGEQLLNSRVEGVRPVSPDPIVSSQTPEPESLFNMEQVLSGGEHPMSQSPLEMTNDYFDSMPPLGRTGVDGIPRDMAATVESIQPSATHTIYNSDAAVVDRRNSRSNTLFSQPSSPESSPLTSPRVRASLVHQNSDVITMQLELLTNRNPSQQNQAASNNIVNRNAQEILPNDPQAVNRRASELLDALLSNQGQTLASNIQAESIGDSDGLSGLTVGASPAAMDNAVPALENHAQQSMIANGVNGANHVQEEQIMNVIPDGLDPPIPIHTDNQDSGSESDYMNTDARPLASRSQTRRRSTNVQSLPTHRVTILSSHPVDSLSSHLASLITNVLFIPFESLYLRSLALSYLSSPASGPAIALKPDIRGLTAFSGGGSTRDMLTYTGKLVLVFGMQAAVSLGIWGIGTAAAIGMGRKRFGWGNL</sequence>
<keyword evidence="2" id="KW-0812">Transmembrane</keyword>
<gene>
    <name evidence="3" type="ORF">Plec18167_007007</name>
</gene>
<evidence type="ECO:0000313" key="3">
    <source>
        <dbReference type="EMBL" id="KAL1871856.1"/>
    </source>
</evidence>
<feature type="transmembrane region" description="Helical" evidence="2">
    <location>
        <begin position="812"/>
        <end position="837"/>
    </location>
</feature>
<feature type="compositionally biased region" description="Low complexity" evidence="1">
    <location>
        <begin position="536"/>
        <end position="549"/>
    </location>
</feature>
<feature type="region of interest" description="Disordered" evidence="1">
    <location>
        <begin position="695"/>
        <end position="728"/>
    </location>
</feature>
<evidence type="ECO:0000256" key="2">
    <source>
        <dbReference type="SAM" id="Phobius"/>
    </source>
</evidence>
<protein>
    <submittedName>
        <fullName evidence="3">Uncharacterized protein</fullName>
    </submittedName>
</protein>
<organism evidence="3 4">
    <name type="scientific">Paecilomyces lecythidis</name>
    <dbReference type="NCBI Taxonomy" id="3004212"/>
    <lineage>
        <taxon>Eukaryota</taxon>
        <taxon>Fungi</taxon>
        <taxon>Dikarya</taxon>
        <taxon>Ascomycota</taxon>
        <taxon>Pezizomycotina</taxon>
        <taxon>Eurotiomycetes</taxon>
        <taxon>Eurotiomycetidae</taxon>
        <taxon>Eurotiales</taxon>
        <taxon>Thermoascaceae</taxon>
        <taxon>Paecilomyces</taxon>
    </lineage>
</organism>
<feature type="transmembrane region" description="Helical" evidence="2">
    <location>
        <begin position="272"/>
        <end position="293"/>
    </location>
</feature>
<comment type="caution">
    <text evidence="3">The sequence shown here is derived from an EMBL/GenBank/DDBJ whole genome shotgun (WGS) entry which is preliminary data.</text>
</comment>
<feature type="region of interest" description="Disordered" evidence="1">
    <location>
        <begin position="528"/>
        <end position="550"/>
    </location>
</feature>
<evidence type="ECO:0000313" key="4">
    <source>
        <dbReference type="Proteomes" id="UP001583193"/>
    </source>
</evidence>
<reference evidence="3 4" key="1">
    <citation type="journal article" date="2024" name="IMA Fungus">
        <title>IMA Genome - F19 : A genome assembly and annotation guide to empower mycologists, including annotated draft genome sequences of Ceratocystis pirilliformis, Diaporthe australafricana, Fusarium ophioides, Paecilomyces lecythidis, and Sporothrix stenoceras.</title>
        <authorList>
            <person name="Aylward J."/>
            <person name="Wilson A.M."/>
            <person name="Visagie C.M."/>
            <person name="Spraker J."/>
            <person name="Barnes I."/>
            <person name="Buitendag C."/>
            <person name="Ceriani C."/>
            <person name="Del Mar Angel L."/>
            <person name="du Plessis D."/>
            <person name="Fuchs T."/>
            <person name="Gasser K."/>
            <person name="Kramer D."/>
            <person name="Li W."/>
            <person name="Munsamy K."/>
            <person name="Piso A."/>
            <person name="Price J.L."/>
            <person name="Sonnekus B."/>
            <person name="Thomas C."/>
            <person name="van der Nest A."/>
            <person name="van Dijk A."/>
            <person name="van Heerden A."/>
            <person name="van Vuuren N."/>
            <person name="Yilmaz N."/>
            <person name="Duong T.A."/>
            <person name="van der Merwe N.A."/>
            <person name="Wingfield M.J."/>
            <person name="Wingfield B.D."/>
        </authorList>
    </citation>
    <scope>NUCLEOTIDE SEQUENCE [LARGE SCALE GENOMIC DNA]</scope>
    <source>
        <strain evidence="3 4">CMW 18167</strain>
    </source>
</reference>
<feature type="compositionally biased region" description="Polar residues" evidence="1">
    <location>
        <begin position="698"/>
        <end position="707"/>
    </location>
</feature>
<keyword evidence="2" id="KW-0472">Membrane</keyword>
<feature type="region of interest" description="Disordered" evidence="1">
    <location>
        <begin position="12"/>
        <end position="31"/>
    </location>
</feature>
<proteinExistence type="predicted"/>